<comment type="caution">
    <text evidence="4">The sequence shown here is derived from an EMBL/GenBank/DDBJ whole genome shotgun (WGS) entry which is preliminary data.</text>
</comment>
<sequence>MIHHLLVAADRYAIERLKLVCQSILCESLDVQTVATTSALADQNHCDMLKDACIQFITSSNAFDAVARTEGYKNLKRTCPSVTIDVLEKACKQRQRQSEKQPTCPLFVLGSSPKKKESLSSPSSSAPPQPSSSAPSFSGHQSKVRSIPLSSWDPRHLLEPHRRRRRLSVLRPSTEDRGI</sequence>
<dbReference type="PANTHER" id="PTHR26379:SF438">
    <property type="entry name" value="OS08G0128700 PROTEIN"/>
    <property type="match status" value="1"/>
</dbReference>
<dbReference type="OrthoDB" id="682365at2759"/>
<evidence type="ECO:0000313" key="5">
    <source>
        <dbReference type="Proteomes" id="UP000324897"/>
    </source>
</evidence>
<protein>
    <recommendedName>
        <fullName evidence="3">BPM/SPOP BACK domain-containing protein</fullName>
    </recommendedName>
</protein>
<feature type="region of interest" description="Disordered" evidence="2">
    <location>
        <begin position="102"/>
        <end position="179"/>
    </location>
</feature>
<dbReference type="Pfam" id="PF24570">
    <property type="entry name" value="BACK_BPM_SPOP"/>
    <property type="match status" value="1"/>
</dbReference>
<feature type="domain" description="BPM/SPOP BACK" evidence="3">
    <location>
        <begin position="33"/>
        <end position="87"/>
    </location>
</feature>
<dbReference type="AlphaFoldDB" id="A0A5J9W3U4"/>
<dbReference type="Proteomes" id="UP000324897">
    <property type="component" value="Unassembled WGS sequence"/>
</dbReference>
<dbReference type="InterPro" id="IPR056423">
    <property type="entry name" value="BACK_BPM_SPOP"/>
</dbReference>
<name>A0A5J9W3U4_9POAL</name>
<comment type="similarity">
    <text evidence="1">Belongs to the Tdpoz family.</text>
</comment>
<gene>
    <name evidence="4" type="ORF">EJB05_09050</name>
</gene>
<reference evidence="4 5" key="1">
    <citation type="journal article" date="2019" name="Sci. Rep.">
        <title>A high-quality genome of Eragrostis curvula grass provides insights into Poaceae evolution and supports new strategies to enhance forage quality.</title>
        <authorList>
            <person name="Carballo J."/>
            <person name="Santos B.A.C.M."/>
            <person name="Zappacosta D."/>
            <person name="Garbus I."/>
            <person name="Selva J.P."/>
            <person name="Gallo C.A."/>
            <person name="Diaz A."/>
            <person name="Albertini E."/>
            <person name="Caccamo M."/>
            <person name="Echenique V."/>
        </authorList>
    </citation>
    <scope>NUCLEOTIDE SEQUENCE [LARGE SCALE GENOMIC DNA]</scope>
    <source>
        <strain evidence="5">cv. Victoria</strain>
        <tissue evidence="4">Leaf</tissue>
    </source>
</reference>
<evidence type="ECO:0000259" key="3">
    <source>
        <dbReference type="Pfam" id="PF24570"/>
    </source>
</evidence>
<dbReference type="Gene3D" id="1.25.40.420">
    <property type="match status" value="1"/>
</dbReference>
<dbReference type="PANTHER" id="PTHR26379">
    <property type="entry name" value="BTB/POZ AND MATH DOMAIN-CONTAINING PROTEIN 1"/>
    <property type="match status" value="1"/>
</dbReference>
<accession>A0A5J9W3U4</accession>
<dbReference type="Gramene" id="TVU42631">
    <property type="protein sequence ID" value="TVU42631"/>
    <property type="gene ID" value="EJB05_09050"/>
</dbReference>
<evidence type="ECO:0000256" key="1">
    <source>
        <dbReference type="ARBA" id="ARBA00010846"/>
    </source>
</evidence>
<organism evidence="4 5">
    <name type="scientific">Eragrostis curvula</name>
    <name type="common">weeping love grass</name>
    <dbReference type="NCBI Taxonomy" id="38414"/>
    <lineage>
        <taxon>Eukaryota</taxon>
        <taxon>Viridiplantae</taxon>
        <taxon>Streptophyta</taxon>
        <taxon>Embryophyta</taxon>
        <taxon>Tracheophyta</taxon>
        <taxon>Spermatophyta</taxon>
        <taxon>Magnoliopsida</taxon>
        <taxon>Liliopsida</taxon>
        <taxon>Poales</taxon>
        <taxon>Poaceae</taxon>
        <taxon>PACMAD clade</taxon>
        <taxon>Chloridoideae</taxon>
        <taxon>Eragrostideae</taxon>
        <taxon>Eragrostidinae</taxon>
        <taxon>Eragrostis</taxon>
    </lineage>
</organism>
<proteinExistence type="inferred from homology"/>
<dbReference type="InterPro" id="IPR045005">
    <property type="entry name" value="BPM1-6"/>
</dbReference>
<evidence type="ECO:0000313" key="4">
    <source>
        <dbReference type="EMBL" id="TVU42631.1"/>
    </source>
</evidence>
<dbReference type="EMBL" id="RWGY01000005">
    <property type="protein sequence ID" value="TVU42631.1"/>
    <property type="molecule type" value="Genomic_DNA"/>
</dbReference>
<evidence type="ECO:0000256" key="2">
    <source>
        <dbReference type="SAM" id="MobiDB-lite"/>
    </source>
</evidence>
<dbReference type="GO" id="GO:0016567">
    <property type="term" value="P:protein ubiquitination"/>
    <property type="evidence" value="ECO:0007669"/>
    <property type="project" value="InterPro"/>
</dbReference>
<keyword evidence="5" id="KW-1185">Reference proteome</keyword>
<feature type="non-terminal residue" evidence="4">
    <location>
        <position position="1"/>
    </location>
</feature>